<keyword evidence="10 11" id="KW-0998">Cell outer membrane</keyword>
<keyword evidence="9 11" id="KW-0472">Membrane</keyword>
<dbReference type="EMBL" id="JAOAMV010000005">
    <property type="protein sequence ID" value="MCT2559571.1"/>
    <property type="molecule type" value="Genomic_DNA"/>
</dbReference>
<keyword evidence="8" id="KW-0798">TonB box</keyword>
<reference evidence="13" key="1">
    <citation type="submission" date="2022-09" db="EMBL/GenBank/DDBJ databases">
        <title>The genome sequence of Tsuneonella sp. YG55.</title>
        <authorList>
            <person name="Liu Y."/>
        </authorList>
    </citation>
    <scope>NUCLEOTIDE SEQUENCE</scope>
    <source>
        <strain evidence="13">YG55</strain>
    </source>
</reference>
<keyword evidence="3 11" id="KW-1134">Transmembrane beta strand</keyword>
<comment type="subcellular location">
    <subcellularLocation>
        <location evidence="1 11">Cell outer membrane</location>
        <topology evidence="1 11">Multi-pass membrane protein</topology>
    </subcellularLocation>
</comment>
<dbReference type="PANTHER" id="PTHR32552">
    <property type="entry name" value="FERRICHROME IRON RECEPTOR-RELATED"/>
    <property type="match status" value="1"/>
</dbReference>
<name>A0A9X2W4L1_9SPHN</name>
<evidence type="ECO:0000256" key="4">
    <source>
        <dbReference type="ARBA" id="ARBA00022496"/>
    </source>
</evidence>
<organism evidence="13 14">
    <name type="scientific">Tsuneonella litorea</name>
    <dbReference type="NCBI Taxonomy" id="2976475"/>
    <lineage>
        <taxon>Bacteria</taxon>
        <taxon>Pseudomonadati</taxon>
        <taxon>Pseudomonadota</taxon>
        <taxon>Alphaproteobacteria</taxon>
        <taxon>Sphingomonadales</taxon>
        <taxon>Erythrobacteraceae</taxon>
        <taxon>Tsuneonella</taxon>
    </lineage>
</organism>
<dbReference type="InterPro" id="IPR039426">
    <property type="entry name" value="TonB-dep_rcpt-like"/>
</dbReference>
<feature type="domain" description="TonB-dependent receptor plug" evidence="12">
    <location>
        <begin position="43"/>
        <end position="148"/>
    </location>
</feature>
<evidence type="ECO:0000256" key="5">
    <source>
        <dbReference type="ARBA" id="ARBA00022692"/>
    </source>
</evidence>
<dbReference type="RefSeq" id="WP_259962479.1">
    <property type="nucleotide sequence ID" value="NZ_JAOAMV010000005.1"/>
</dbReference>
<evidence type="ECO:0000256" key="8">
    <source>
        <dbReference type="ARBA" id="ARBA00023077"/>
    </source>
</evidence>
<evidence type="ECO:0000256" key="10">
    <source>
        <dbReference type="ARBA" id="ARBA00023237"/>
    </source>
</evidence>
<evidence type="ECO:0000256" key="2">
    <source>
        <dbReference type="ARBA" id="ARBA00022448"/>
    </source>
</evidence>
<evidence type="ECO:0000256" key="3">
    <source>
        <dbReference type="ARBA" id="ARBA00022452"/>
    </source>
</evidence>
<comment type="similarity">
    <text evidence="11">Belongs to the TonB-dependent receptor family.</text>
</comment>
<evidence type="ECO:0000256" key="11">
    <source>
        <dbReference type="PROSITE-ProRule" id="PRU01360"/>
    </source>
</evidence>
<dbReference type="GO" id="GO:0009279">
    <property type="term" value="C:cell outer membrane"/>
    <property type="evidence" value="ECO:0007669"/>
    <property type="project" value="UniProtKB-SubCell"/>
</dbReference>
<dbReference type="SUPFAM" id="SSF56935">
    <property type="entry name" value="Porins"/>
    <property type="match status" value="1"/>
</dbReference>
<evidence type="ECO:0000256" key="9">
    <source>
        <dbReference type="ARBA" id="ARBA00023136"/>
    </source>
</evidence>
<evidence type="ECO:0000256" key="1">
    <source>
        <dbReference type="ARBA" id="ARBA00004571"/>
    </source>
</evidence>
<keyword evidence="7" id="KW-0406">Ion transport</keyword>
<accession>A0A9X2W4L1</accession>
<protein>
    <submittedName>
        <fullName evidence="13">TonB-dependent receptor plug domain-containing protein</fullName>
    </submittedName>
</protein>
<keyword evidence="4" id="KW-0410">Iron transport</keyword>
<dbReference type="PROSITE" id="PS52016">
    <property type="entry name" value="TONB_DEPENDENT_REC_3"/>
    <property type="match status" value="1"/>
</dbReference>
<evidence type="ECO:0000256" key="7">
    <source>
        <dbReference type="ARBA" id="ARBA00023065"/>
    </source>
</evidence>
<evidence type="ECO:0000313" key="13">
    <source>
        <dbReference type="EMBL" id="MCT2559571.1"/>
    </source>
</evidence>
<gene>
    <name evidence="13" type="ORF">N0B51_11335</name>
</gene>
<proteinExistence type="inferred from homology"/>
<dbReference type="Proteomes" id="UP001142648">
    <property type="component" value="Unassembled WGS sequence"/>
</dbReference>
<keyword evidence="13" id="KW-0675">Receptor</keyword>
<keyword evidence="14" id="KW-1185">Reference proteome</keyword>
<dbReference type="InterPro" id="IPR012910">
    <property type="entry name" value="Plug_dom"/>
</dbReference>
<dbReference type="GO" id="GO:0006826">
    <property type="term" value="P:iron ion transport"/>
    <property type="evidence" value="ECO:0007669"/>
    <property type="project" value="UniProtKB-KW"/>
</dbReference>
<evidence type="ECO:0000256" key="6">
    <source>
        <dbReference type="ARBA" id="ARBA00023004"/>
    </source>
</evidence>
<dbReference type="PANTHER" id="PTHR32552:SF81">
    <property type="entry name" value="TONB-DEPENDENT OUTER MEMBRANE RECEPTOR"/>
    <property type="match status" value="1"/>
</dbReference>
<comment type="caution">
    <text evidence="13">The sequence shown here is derived from an EMBL/GenBank/DDBJ whole genome shotgun (WGS) entry which is preliminary data.</text>
</comment>
<keyword evidence="6" id="KW-0408">Iron</keyword>
<dbReference type="AlphaFoldDB" id="A0A9X2W4L1"/>
<keyword evidence="2 11" id="KW-0813">Transport</keyword>
<dbReference type="Pfam" id="PF07715">
    <property type="entry name" value="Plug"/>
    <property type="match status" value="1"/>
</dbReference>
<evidence type="ECO:0000259" key="12">
    <source>
        <dbReference type="Pfam" id="PF07715"/>
    </source>
</evidence>
<dbReference type="InterPro" id="IPR036942">
    <property type="entry name" value="Beta-barrel_TonB_sf"/>
</dbReference>
<keyword evidence="5 11" id="KW-0812">Transmembrane</keyword>
<evidence type="ECO:0000313" key="14">
    <source>
        <dbReference type="Proteomes" id="UP001142648"/>
    </source>
</evidence>
<sequence length="772" mass="82985">MALALQAAPAFAQEAVPAAPTAAQDANVGDQIIVTAQRREETLERTPVAVSALSGDALSERAIVTESDLQSTVPGLTVRVGQTSNQLNYSLRGQTVDAFSSSRPSVLPYVNEVQVGGAGSTAFFDLGSIQVLKGPQGTLFGRNSTGGAVLFTTAKPTNQFEGYVLGRAGNYDHFQAEGALNVPLVDDSVLLRVAGFFQRRDGFQFNLFNGERLGNIRRENVRASLTLKPAASIVNDLVIDYAHTGGNSLSSVAYSGRPASASPAFVPTGLFYSPAVDSVFGPGTWDAFLAVHPGVNPLGFDAEIAAQQKRGPFLVNLDAPNFHRSKVFVASNITKFEIGPDTTIKNVIGYVRRRQQDAGEFDGTVFPADDNGTFGRGGVLRQFSEELQLLGKLFGGRLDYVAGIYYSKEKDDTRSSSHIFEFEPFIPETIQINNGITRNETIAGYAQGTLDLSDIVGIEGLGFTAGARISSEKVEFFRKPDDFFITNPNPAFINPQRDTFDSTSWTLGLQYQANSDLLLYAASRRSNRSGGFNYFAPPVPGFGNEAGGEYRPEVATDVELGLKYKGDVGVPVRFNLAAYNMWVENIQRSNYVSIFGSLAGITVNVPKAEITGFEMDASISPVSGLSIGGNLNYTDARFTDNVVAVLGNPSVAFETYPDTPKWSGAIYADLSVPVTDRLTGSLRGDLYAQTGTWFSSTGTNLNPLSRFPGYSIANFRLGIADETAGWSLAVNLKNAFNEVYYVGGVAFSSLFAVNTAVPGEPRTVLAEARFNF</sequence>
<dbReference type="Gene3D" id="2.40.170.20">
    <property type="entry name" value="TonB-dependent receptor, beta-barrel domain"/>
    <property type="match status" value="2"/>
</dbReference>